<name>A0A2Z2K3Q0_9BACL</name>
<reference evidence="1 2" key="1">
    <citation type="submission" date="2017-06" db="EMBL/GenBank/DDBJ databases">
        <title>Complete genome sequence of Paenibacillus donghaensis KCTC 13049T isolated from East Sea sediment, South Korea.</title>
        <authorList>
            <person name="Jung B.K."/>
            <person name="Hong S.-J."/>
            <person name="Shin J.-H."/>
        </authorList>
    </citation>
    <scope>NUCLEOTIDE SEQUENCE [LARGE SCALE GENOMIC DNA]</scope>
    <source>
        <strain evidence="1 2">KCTC 13049</strain>
    </source>
</reference>
<dbReference type="KEGG" id="pdh:B9T62_04320"/>
<dbReference type="Proteomes" id="UP000249890">
    <property type="component" value="Chromosome"/>
</dbReference>
<proteinExistence type="predicted"/>
<dbReference type="AlphaFoldDB" id="A0A2Z2K3Q0"/>
<protein>
    <submittedName>
        <fullName evidence="1">Uncharacterized protein</fullName>
    </submittedName>
</protein>
<organism evidence="1 2">
    <name type="scientific">Paenibacillus donghaensis</name>
    <dbReference type="NCBI Taxonomy" id="414771"/>
    <lineage>
        <taxon>Bacteria</taxon>
        <taxon>Bacillati</taxon>
        <taxon>Bacillota</taxon>
        <taxon>Bacilli</taxon>
        <taxon>Bacillales</taxon>
        <taxon>Paenibacillaceae</taxon>
        <taxon>Paenibacillus</taxon>
    </lineage>
</organism>
<evidence type="ECO:0000313" key="1">
    <source>
        <dbReference type="EMBL" id="ASA20086.1"/>
    </source>
</evidence>
<dbReference type="EMBL" id="CP021780">
    <property type="protein sequence ID" value="ASA20086.1"/>
    <property type="molecule type" value="Genomic_DNA"/>
</dbReference>
<evidence type="ECO:0000313" key="2">
    <source>
        <dbReference type="Proteomes" id="UP000249890"/>
    </source>
</evidence>
<gene>
    <name evidence="1" type="ORF">B9T62_04320</name>
</gene>
<accession>A0A2Z2K3Q0</accession>
<keyword evidence="2" id="KW-1185">Reference proteome</keyword>
<sequence length="73" mass="8527">MAELERLLEMQQVAELEQLWWLLTVGWSQEFPLPLLYHRRLPAASWKVLLLQVNQVPPNRYGYPSIRSAAALP</sequence>